<comment type="similarity">
    <text evidence="2 6">Belongs to the C1D family.</text>
</comment>
<evidence type="ECO:0000256" key="3">
    <source>
        <dbReference type="ARBA" id="ARBA00022552"/>
    </source>
</evidence>
<dbReference type="InterPro" id="IPR007146">
    <property type="entry name" value="Sas10/Utp3/C1D"/>
</dbReference>
<comment type="caution">
    <text evidence="8">The sequence shown here is derived from an EMBL/GenBank/DDBJ whole genome shotgun (WGS) entry which is preliminary data.</text>
</comment>
<proteinExistence type="inferred from homology"/>
<keyword evidence="9" id="KW-1185">Reference proteome</keyword>
<dbReference type="EMBL" id="BDGI01000092">
    <property type="protein sequence ID" value="GAV28961.1"/>
    <property type="molecule type" value="Genomic_DNA"/>
</dbReference>
<feature type="compositionally biased region" description="Polar residues" evidence="7">
    <location>
        <begin position="153"/>
        <end position="163"/>
    </location>
</feature>
<organism evidence="8 9">
    <name type="scientific">Pichia membranifaciens</name>
    <dbReference type="NCBI Taxonomy" id="4926"/>
    <lineage>
        <taxon>Eukaryota</taxon>
        <taxon>Fungi</taxon>
        <taxon>Dikarya</taxon>
        <taxon>Ascomycota</taxon>
        <taxon>Saccharomycotina</taxon>
        <taxon>Pichiomycetes</taxon>
        <taxon>Pichiales</taxon>
        <taxon>Pichiaceae</taxon>
        <taxon>Pichia</taxon>
    </lineage>
</organism>
<evidence type="ECO:0000256" key="2">
    <source>
        <dbReference type="ARBA" id="ARBA00009154"/>
    </source>
</evidence>
<evidence type="ECO:0000256" key="7">
    <source>
        <dbReference type="SAM" id="MobiDB-lite"/>
    </source>
</evidence>
<dbReference type="AlphaFoldDB" id="A0A1Q2YHK2"/>
<feature type="compositionally biased region" description="Basic and acidic residues" evidence="7">
    <location>
        <begin position="203"/>
        <end position="218"/>
    </location>
</feature>
<dbReference type="GO" id="GO:0000178">
    <property type="term" value="C:exosome (RNase complex)"/>
    <property type="evidence" value="ECO:0007669"/>
    <property type="project" value="TreeGrafter"/>
</dbReference>
<accession>A0A1Q2YHK2</accession>
<reference evidence="8 9" key="1">
    <citation type="submission" date="2016-08" db="EMBL/GenBank/DDBJ databases">
        <title>Whole genome shotgun sequence of Pichia membranifaciens KS47-1.</title>
        <authorList>
            <person name="Konishi M."/>
            <person name="Ishida M."/>
            <person name="Arakawa T."/>
            <person name="Kato Y."/>
            <person name="Horiuchi J."/>
        </authorList>
    </citation>
    <scope>NUCLEOTIDE SEQUENCE [LARGE SCALE GENOMIC DNA]</scope>
    <source>
        <strain evidence="8 9">KS47-1</strain>
    </source>
</reference>
<dbReference type="GO" id="GO:0003677">
    <property type="term" value="F:DNA binding"/>
    <property type="evidence" value="ECO:0007669"/>
    <property type="project" value="TreeGrafter"/>
</dbReference>
<keyword evidence="5 6" id="KW-0539">Nucleus</keyword>
<sequence>MEETDAVKKLLTTLSDLTGTISNQLKENILEKTLSETLDEITRHREDKRENNKALNELEQAKILNMYAYILVSLSFTSAKLDGIKFNNDAPIMQEIKRVKEYMDRVKKAEDFLFESTEETKKREAESESFINKHLGEPAVSKVHFQDREETNKVQPESKSNHQYFKDDDKLRQAVQAAKEKKRSDGGKQSKSKSKNKNRTRQRGSEDAKKERINKSQK</sequence>
<dbReference type="GO" id="GO:0003723">
    <property type="term" value="F:RNA binding"/>
    <property type="evidence" value="ECO:0007669"/>
    <property type="project" value="UniProtKB-UniRule"/>
</dbReference>
<feature type="compositionally biased region" description="Basic residues" evidence="7">
    <location>
        <begin position="190"/>
        <end position="202"/>
    </location>
</feature>
<evidence type="ECO:0000256" key="6">
    <source>
        <dbReference type="RuleBase" id="RU368003"/>
    </source>
</evidence>
<keyword evidence="3 6" id="KW-0698">rRNA processing</keyword>
<evidence type="ECO:0000256" key="4">
    <source>
        <dbReference type="ARBA" id="ARBA00022884"/>
    </source>
</evidence>
<dbReference type="GO" id="GO:0000460">
    <property type="term" value="P:maturation of 5.8S rRNA"/>
    <property type="evidence" value="ECO:0007669"/>
    <property type="project" value="TreeGrafter"/>
</dbReference>
<feature type="region of interest" description="Disordered" evidence="7">
    <location>
        <begin position="117"/>
        <end position="218"/>
    </location>
</feature>
<evidence type="ECO:0000256" key="5">
    <source>
        <dbReference type="ARBA" id="ARBA00023242"/>
    </source>
</evidence>
<dbReference type="GO" id="GO:0010468">
    <property type="term" value="P:regulation of gene expression"/>
    <property type="evidence" value="ECO:0007669"/>
    <property type="project" value="TreeGrafter"/>
</dbReference>
<dbReference type="OrthoDB" id="1421013at2759"/>
<feature type="compositionally biased region" description="Basic and acidic residues" evidence="7">
    <location>
        <begin position="164"/>
        <end position="188"/>
    </location>
</feature>
<name>A0A1Q2YHK2_9ASCO</name>
<dbReference type="Proteomes" id="UP000186136">
    <property type="component" value="Unassembled WGS sequence"/>
</dbReference>
<dbReference type="PANTHER" id="PTHR15341">
    <property type="entry name" value="SUN-COR STEROID HORMONE RECEPTOR CO-REPRESSOR"/>
    <property type="match status" value="1"/>
</dbReference>
<comment type="function">
    <text evidence="6">Required for exosome-dependent processing of pre-rRNA and small nucleolar RNA (snRNA) precursors. Involved in processing of 35S pre-rRNA at the A0, A1 and A2 sites.</text>
</comment>
<comment type="subcellular location">
    <subcellularLocation>
        <location evidence="1 6">Nucleus</location>
    </subcellularLocation>
</comment>
<dbReference type="GO" id="GO:0005730">
    <property type="term" value="C:nucleolus"/>
    <property type="evidence" value="ECO:0007669"/>
    <property type="project" value="TreeGrafter"/>
</dbReference>
<evidence type="ECO:0000256" key="1">
    <source>
        <dbReference type="ARBA" id="ARBA00004123"/>
    </source>
</evidence>
<evidence type="ECO:0000313" key="8">
    <source>
        <dbReference type="EMBL" id="GAV28961.1"/>
    </source>
</evidence>
<keyword evidence="4 6" id="KW-0694">RNA-binding</keyword>
<dbReference type="PANTHER" id="PTHR15341:SF3">
    <property type="entry name" value="NUCLEAR NUCLEIC ACID-BINDING PROTEIN C1D"/>
    <property type="match status" value="1"/>
</dbReference>
<evidence type="ECO:0000313" key="9">
    <source>
        <dbReference type="Proteomes" id="UP000186136"/>
    </source>
</evidence>
<protein>
    <recommendedName>
        <fullName evidence="6">Exosome complex protein</fullName>
    </recommendedName>
</protein>
<dbReference type="Pfam" id="PF04000">
    <property type="entry name" value="Sas10_Utp3"/>
    <property type="match status" value="1"/>
</dbReference>
<gene>
    <name evidence="8" type="ORF">PMKS-002439</name>
</gene>
<dbReference type="InterPro" id="IPR011082">
    <property type="entry name" value="Exosome-assoc_fac/DNA_repair"/>
</dbReference>